<feature type="region of interest" description="Disordered" evidence="8">
    <location>
        <begin position="395"/>
        <end position="439"/>
    </location>
</feature>
<reference evidence="11" key="1">
    <citation type="submission" date="2020-04" db="EMBL/GenBank/DDBJ databases">
        <authorList>
            <person name="Neveu A P."/>
        </authorList>
    </citation>
    <scope>NUCLEOTIDE SEQUENCE</scope>
    <source>
        <tissue evidence="11">Whole embryo</tissue>
    </source>
</reference>
<evidence type="ECO:0000256" key="2">
    <source>
        <dbReference type="ARBA" id="ARBA00004186"/>
    </source>
</evidence>
<feature type="compositionally biased region" description="Polar residues" evidence="8">
    <location>
        <begin position="206"/>
        <end position="215"/>
    </location>
</feature>
<feature type="compositionally biased region" description="Polar residues" evidence="8">
    <location>
        <begin position="92"/>
        <end position="112"/>
    </location>
</feature>
<dbReference type="GO" id="GO:0005634">
    <property type="term" value="C:nucleus"/>
    <property type="evidence" value="ECO:0007669"/>
    <property type="project" value="UniProtKB-SubCell"/>
</dbReference>
<evidence type="ECO:0000259" key="9">
    <source>
        <dbReference type="Pfam" id="PF06886"/>
    </source>
</evidence>
<feature type="domain" description="TPX2 central" evidence="10">
    <location>
        <begin position="415"/>
        <end position="538"/>
    </location>
</feature>
<dbReference type="GO" id="GO:0060236">
    <property type="term" value="P:regulation of mitotic spindle organization"/>
    <property type="evidence" value="ECO:0007669"/>
    <property type="project" value="InterPro"/>
</dbReference>
<feature type="region of interest" description="Disordered" evidence="8">
    <location>
        <begin position="595"/>
        <end position="614"/>
    </location>
</feature>
<feature type="domain" description="TPX2 C-terminal" evidence="9">
    <location>
        <begin position="722"/>
        <end position="795"/>
    </location>
</feature>
<dbReference type="Pfam" id="PF12214">
    <property type="entry name" value="TPX2_importin"/>
    <property type="match status" value="1"/>
</dbReference>
<feature type="compositionally biased region" description="Basic and acidic residues" evidence="8">
    <location>
        <begin position="265"/>
        <end position="287"/>
    </location>
</feature>
<feature type="region of interest" description="Disordered" evidence="8">
    <location>
        <begin position="624"/>
        <end position="669"/>
    </location>
</feature>
<keyword evidence="5" id="KW-0206">Cytoskeleton</keyword>
<feature type="domain" description="TPX2 C-terminal" evidence="9">
    <location>
        <begin position="609"/>
        <end position="656"/>
    </location>
</feature>
<feature type="region of interest" description="Disordered" evidence="8">
    <location>
        <begin position="485"/>
        <end position="504"/>
    </location>
</feature>
<feature type="compositionally biased region" description="Low complexity" evidence="8">
    <location>
        <begin position="126"/>
        <end position="137"/>
    </location>
</feature>
<protein>
    <submittedName>
        <fullName evidence="11">Targeting protein for Xklp2</fullName>
    </submittedName>
</protein>
<dbReference type="GO" id="GO:0005874">
    <property type="term" value="C:microtubule"/>
    <property type="evidence" value="ECO:0007669"/>
    <property type="project" value="InterPro"/>
</dbReference>
<feature type="region of interest" description="Disordered" evidence="8">
    <location>
        <begin position="91"/>
        <end position="308"/>
    </location>
</feature>
<dbReference type="EMBL" id="LR791341">
    <property type="protein sequence ID" value="CAB3267203.1"/>
    <property type="molecule type" value="mRNA"/>
</dbReference>
<evidence type="ECO:0000256" key="4">
    <source>
        <dbReference type="ARBA" id="ARBA00022490"/>
    </source>
</evidence>
<feature type="coiled-coil region" evidence="7">
    <location>
        <begin position="736"/>
        <end position="771"/>
    </location>
</feature>
<evidence type="ECO:0000256" key="5">
    <source>
        <dbReference type="ARBA" id="ARBA00023212"/>
    </source>
</evidence>
<gene>
    <name evidence="11" type="primary">Tpx2</name>
</gene>
<dbReference type="InterPro" id="IPR027329">
    <property type="entry name" value="TPX2_C"/>
</dbReference>
<evidence type="ECO:0000256" key="8">
    <source>
        <dbReference type="SAM" id="MobiDB-lite"/>
    </source>
</evidence>
<feature type="compositionally biased region" description="Basic and acidic residues" evidence="8">
    <location>
        <begin position="359"/>
        <end position="375"/>
    </location>
</feature>
<comment type="similarity">
    <text evidence="3">Belongs to the TPX2 family.</text>
</comment>
<evidence type="ECO:0000313" key="11">
    <source>
        <dbReference type="EMBL" id="CAB3267203.1"/>
    </source>
</evidence>
<comment type="subcellular location">
    <subcellularLocation>
        <location evidence="2">Cytoplasm</location>
        <location evidence="2">Cytoskeleton</location>
        <location evidence="2">Spindle</location>
    </subcellularLocation>
    <subcellularLocation>
        <location evidence="1">Nucleus</location>
    </subcellularLocation>
</comment>
<evidence type="ECO:0000256" key="1">
    <source>
        <dbReference type="ARBA" id="ARBA00004123"/>
    </source>
</evidence>
<feature type="region of interest" description="Disordered" evidence="8">
    <location>
        <begin position="322"/>
        <end position="375"/>
    </location>
</feature>
<dbReference type="PANTHER" id="PTHR14326:SF44">
    <property type="entry name" value="TARGETING PROTEIN FOR XKLP2"/>
    <property type="match status" value="1"/>
</dbReference>
<evidence type="ECO:0000256" key="6">
    <source>
        <dbReference type="ARBA" id="ARBA00023242"/>
    </source>
</evidence>
<evidence type="ECO:0000256" key="3">
    <source>
        <dbReference type="ARBA" id="ARBA00005885"/>
    </source>
</evidence>
<sequence>MSDAISWEYDAPKSVDFQNLEHEQDDGAEDYFNYHTEDDNFDHPGEIPEEFSIPLRLATGSINSCSKQPAVKFDETKHNPQSVAVVKPMRQVSASPAPLSQNTDAAVSTDEINVSGIAPIRHSTTEEPPATPTEASSVSEKAESPKNPVSQKKKIPNLMTPSRLASWNTGKTKQVGKENSMPRRSKNLNEGSGSVSKKPLRRSIRQNKTPLTSNGEPALKRAKSNSQKVVPKHHRANSMDVTKLLKFPTNKSGTHKRALTSEEMELQKIEQMKKETEQTKKENEKFLKKSLKQPVHAPVPKSHCTKTKEFHFKTDERIAKSHSMALRSDVSCSKEFTTDLRKHNPSPYKPKKTVPRPFHFSDEKKRKLEDCEHRPDPFVPMAKAIIDFHKATPRRFKQPAKSGVAPAGPMKATALRITEPKTPKFTFKPRNKPITTMSAKEKEELELEEIRKYEFKANPIKKSVLEGKEKLKPVAKKAATKPIEFHLSEANKDRKSSDQEIKPKPFKAQAVPTLILEKVTGLKEKPAVERTVPTSPAFALKERAKARAEKAQRDEIAKKAQISEALLLMKANKIHHETQDARVYGIPLKPAIEKKRRTTTKPFSFDQSDTERFQKKEERIKEIVSEDHKSASFKARPMPVLSTPMLPPKEVKEATKAKPFKLQANERASKRVEEWNKQVTEEVKHLREQTLFKANENYDKVLKGKPFEPKVSHRVIEPADVKLHSDQRAKQRELHAMRREAEARKLEAAIEEQKRLEAEEEEKRIAKLRKELVHKAQGVPKYKTMEIKQSVKELTNPQSPNFSDRFKK</sequence>
<accession>A0A6F9DW09</accession>
<keyword evidence="6" id="KW-0539">Nucleus</keyword>
<dbReference type="InterPro" id="IPR027330">
    <property type="entry name" value="TPX2_central_dom"/>
</dbReference>
<dbReference type="PANTHER" id="PTHR14326">
    <property type="entry name" value="TARGETING PROTEIN FOR XKLP2"/>
    <property type="match status" value="1"/>
</dbReference>
<proteinExistence type="evidence at transcript level"/>
<feature type="compositionally biased region" description="Basic and acidic residues" evidence="8">
    <location>
        <begin position="485"/>
        <end position="503"/>
    </location>
</feature>
<evidence type="ECO:0000259" key="10">
    <source>
        <dbReference type="Pfam" id="PF12214"/>
    </source>
</evidence>
<evidence type="ECO:0000256" key="7">
    <source>
        <dbReference type="SAM" id="Coils"/>
    </source>
</evidence>
<dbReference type="InterPro" id="IPR009675">
    <property type="entry name" value="TPX2_fam"/>
</dbReference>
<dbReference type="Pfam" id="PF06886">
    <property type="entry name" value="TPX2"/>
    <property type="match status" value="2"/>
</dbReference>
<name>A0A6F9DW09_9ASCI</name>
<organism evidence="11">
    <name type="scientific">Phallusia mammillata</name>
    <dbReference type="NCBI Taxonomy" id="59560"/>
    <lineage>
        <taxon>Eukaryota</taxon>
        <taxon>Metazoa</taxon>
        <taxon>Chordata</taxon>
        <taxon>Tunicata</taxon>
        <taxon>Ascidiacea</taxon>
        <taxon>Phlebobranchia</taxon>
        <taxon>Ascidiidae</taxon>
        <taxon>Phallusia</taxon>
    </lineage>
</organism>
<dbReference type="GO" id="GO:0005819">
    <property type="term" value="C:spindle"/>
    <property type="evidence" value="ECO:0007669"/>
    <property type="project" value="UniProtKB-SubCell"/>
</dbReference>
<keyword evidence="7" id="KW-0175">Coiled coil</keyword>
<dbReference type="AlphaFoldDB" id="A0A6F9DW09"/>
<feature type="compositionally biased region" description="Polar residues" evidence="8">
    <location>
        <begin position="159"/>
        <end position="172"/>
    </location>
</feature>
<keyword evidence="4" id="KW-0963">Cytoplasm</keyword>